<dbReference type="Proteomes" id="UP001172083">
    <property type="component" value="Unassembled WGS sequence"/>
</dbReference>
<feature type="transmembrane region" description="Helical" evidence="1">
    <location>
        <begin position="35"/>
        <end position="52"/>
    </location>
</feature>
<gene>
    <name evidence="2" type="ORF">QQ020_20230</name>
</gene>
<keyword evidence="1" id="KW-0472">Membrane</keyword>
<evidence type="ECO:0000256" key="1">
    <source>
        <dbReference type="SAM" id="Phobius"/>
    </source>
</evidence>
<evidence type="ECO:0000313" key="3">
    <source>
        <dbReference type="Proteomes" id="UP001172083"/>
    </source>
</evidence>
<keyword evidence="3" id="KW-1185">Reference proteome</keyword>
<dbReference type="EMBL" id="JAUJEB010000004">
    <property type="protein sequence ID" value="MDN5214419.1"/>
    <property type="molecule type" value="Genomic_DNA"/>
</dbReference>
<keyword evidence="1" id="KW-1133">Transmembrane helix</keyword>
<evidence type="ECO:0000313" key="2">
    <source>
        <dbReference type="EMBL" id="MDN5214419.1"/>
    </source>
</evidence>
<proteinExistence type="predicted"/>
<name>A0ABT8L9J0_9BACT</name>
<feature type="transmembrane region" description="Helical" evidence="1">
    <location>
        <begin position="12"/>
        <end position="29"/>
    </location>
</feature>
<comment type="caution">
    <text evidence="2">The sequence shown here is derived from an EMBL/GenBank/DDBJ whole genome shotgun (WGS) entry which is preliminary data.</text>
</comment>
<protein>
    <submittedName>
        <fullName evidence="2">Uncharacterized protein</fullName>
    </submittedName>
</protein>
<organism evidence="2 3">
    <name type="scientific">Agaribacillus aureus</name>
    <dbReference type="NCBI Taxonomy" id="3051825"/>
    <lineage>
        <taxon>Bacteria</taxon>
        <taxon>Pseudomonadati</taxon>
        <taxon>Bacteroidota</taxon>
        <taxon>Cytophagia</taxon>
        <taxon>Cytophagales</taxon>
        <taxon>Splendidivirgaceae</taxon>
        <taxon>Agaribacillus</taxon>
    </lineage>
</organism>
<dbReference type="RefSeq" id="WP_346759753.1">
    <property type="nucleotide sequence ID" value="NZ_JAUJEB010000004.1"/>
</dbReference>
<sequence>MDFILKLKHWQVFIVFLLASLMTNFTWMGQEMITTLINVIGMLLYFIWYYVAGEIDGSFTCSNNLYYFNDKNE</sequence>
<accession>A0ABT8L9J0</accession>
<reference evidence="2" key="1">
    <citation type="submission" date="2023-06" db="EMBL/GenBank/DDBJ databases">
        <title>Genomic of Agaribacillus aureum.</title>
        <authorList>
            <person name="Wang G."/>
        </authorList>
    </citation>
    <scope>NUCLEOTIDE SEQUENCE</scope>
    <source>
        <strain evidence="2">BMA12</strain>
    </source>
</reference>
<keyword evidence="1" id="KW-0812">Transmembrane</keyword>